<keyword evidence="1" id="KW-0511">Multifunctional enzyme</keyword>
<dbReference type="SUPFAM" id="SSF56672">
    <property type="entry name" value="DNA/RNA polymerases"/>
    <property type="match status" value="1"/>
</dbReference>
<evidence type="ECO:0000256" key="1">
    <source>
        <dbReference type="ARBA" id="ARBA00023268"/>
    </source>
</evidence>
<dbReference type="PANTHER" id="PTHR37984">
    <property type="entry name" value="PROTEIN CBG26694"/>
    <property type="match status" value="1"/>
</dbReference>
<dbReference type="AlphaFoldDB" id="A0A699R2X7"/>
<evidence type="ECO:0000313" key="3">
    <source>
        <dbReference type="EMBL" id="GFC81779.1"/>
    </source>
</evidence>
<keyword evidence="3" id="KW-0548">Nucleotidyltransferase</keyword>
<dbReference type="InterPro" id="IPR041577">
    <property type="entry name" value="RT_RNaseH_2"/>
</dbReference>
<feature type="non-terminal residue" evidence="3">
    <location>
        <position position="63"/>
    </location>
</feature>
<dbReference type="GO" id="GO:0003964">
    <property type="term" value="F:RNA-directed DNA polymerase activity"/>
    <property type="evidence" value="ECO:0007669"/>
    <property type="project" value="UniProtKB-KW"/>
</dbReference>
<dbReference type="Pfam" id="PF17919">
    <property type="entry name" value="RT_RNaseH_2"/>
    <property type="match status" value="1"/>
</dbReference>
<dbReference type="Gene3D" id="3.30.70.270">
    <property type="match status" value="1"/>
</dbReference>
<feature type="domain" description="Reverse transcriptase/retrotransposon-derived protein RNase H-like" evidence="2">
    <location>
        <begin position="13"/>
        <end position="63"/>
    </location>
</feature>
<organism evidence="3">
    <name type="scientific">Tanacetum cinerariifolium</name>
    <name type="common">Dalmatian daisy</name>
    <name type="synonym">Chrysanthemum cinerariifolium</name>
    <dbReference type="NCBI Taxonomy" id="118510"/>
    <lineage>
        <taxon>Eukaryota</taxon>
        <taxon>Viridiplantae</taxon>
        <taxon>Streptophyta</taxon>
        <taxon>Embryophyta</taxon>
        <taxon>Tracheophyta</taxon>
        <taxon>Spermatophyta</taxon>
        <taxon>Magnoliopsida</taxon>
        <taxon>eudicotyledons</taxon>
        <taxon>Gunneridae</taxon>
        <taxon>Pentapetalae</taxon>
        <taxon>asterids</taxon>
        <taxon>campanulids</taxon>
        <taxon>Asterales</taxon>
        <taxon>Asteraceae</taxon>
        <taxon>Asteroideae</taxon>
        <taxon>Anthemideae</taxon>
        <taxon>Anthemidinae</taxon>
        <taxon>Tanacetum</taxon>
    </lineage>
</organism>
<dbReference type="InterPro" id="IPR050951">
    <property type="entry name" value="Retrovirus_Pol_polyprotein"/>
</dbReference>
<protein>
    <submittedName>
        <fullName evidence="3">Putative reverse transcriptase domain-containing protein</fullName>
    </submittedName>
</protein>
<keyword evidence="3" id="KW-0808">Transferase</keyword>
<dbReference type="InterPro" id="IPR043502">
    <property type="entry name" value="DNA/RNA_pol_sf"/>
</dbReference>
<sequence>MTKLTQKAIKFDWGEKEENTFQLIKQKLCSAPILALPEGSEDFVVYYDASHKGLGAMLMQREK</sequence>
<evidence type="ECO:0000259" key="2">
    <source>
        <dbReference type="Pfam" id="PF17919"/>
    </source>
</evidence>
<reference evidence="3" key="1">
    <citation type="journal article" date="2019" name="Sci. Rep.">
        <title>Draft genome of Tanacetum cinerariifolium, the natural source of mosquito coil.</title>
        <authorList>
            <person name="Yamashiro T."/>
            <person name="Shiraishi A."/>
            <person name="Satake H."/>
            <person name="Nakayama K."/>
        </authorList>
    </citation>
    <scope>NUCLEOTIDE SEQUENCE</scope>
</reference>
<name>A0A699R2X7_TANCI</name>
<dbReference type="PANTHER" id="PTHR37984:SF5">
    <property type="entry name" value="PROTEIN NYNRIN-LIKE"/>
    <property type="match status" value="1"/>
</dbReference>
<proteinExistence type="predicted"/>
<comment type="caution">
    <text evidence="3">The sequence shown here is derived from an EMBL/GenBank/DDBJ whole genome shotgun (WGS) entry which is preliminary data.</text>
</comment>
<gene>
    <name evidence="3" type="ORF">Tci_853749</name>
</gene>
<keyword evidence="3" id="KW-0695">RNA-directed DNA polymerase</keyword>
<accession>A0A699R2X7</accession>
<dbReference type="InterPro" id="IPR043128">
    <property type="entry name" value="Rev_trsase/Diguanyl_cyclase"/>
</dbReference>
<dbReference type="EMBL" id="BKCJ011081212">
    <property type="protein sequence ID" value="GFC81779.1"/>
    <property type="molecule type" value="Genomic_DNA"/>
</dbReference>